<dbReference type="AlphaFoldDB" id="A0A927GQW2"/>
<feature type="transmembrane region" description="Helical" evidence="6">
    <location>
        <begin position="37"/>
        <end position="55"/>
    </location>
</feature>
<dbReference type="RefSeq" id="WP_190915790.1">
    <property type="nucleotide sequence ID" value="NZ_JACXIZ010000012.1"/>
</dbReference>
<keyword evidence="2" id="KW-0813">Transport</keyword>
<protein>
    <submittedName>
        <fullName evidence="8">SLC45 family MFS transporter</fullName>
    </submittedName>
</protein>
<feature type="transmembrane region" description="Helical" evidence="6">
    <location>
        <begin position="209"/>
        <end position="227"/>
    </location>
</feature>
<proteinExistence type="predicted"/>
<feature type="transmembrane region" description="Helical" evidence="6">
    <location>
        <begin position="76"/>
        <end position="93"/>
    </location>
</feature>
<feature type="transmembrane region" description="Helical" evidence="6">
    <location>
        <begin position="363"/>
        <end position="383"/>
    </location>
</feature>
<feature type="transmembrane region" description="Helical" evidence="6">
    <location>
        <begin position="7"/>
        <end position="31"/>
    </location>
</feature>
<dbReference type="CDD" id="cd17313">
    <property type="entry name" value="MFS_SLC45_SUC"/>
    <property type="match status" value="1"/>
</dbReference>
<evidence type="ECO:0000256" key="1">
    <source>
        <dbReference type="ARBA" id="ARBA00004651"/>
    </source>
</evidence>
<keyword evidence="3 6" id="KW-0812">Transmembrane</keyword>
<dbReference type="Gene3D" id="1.20.1250.20">
    <property type="entry name" value="MFS general substrate transporter like domains"/>
    <property type="match status" value="2"/>
</dbReference>
<keyword evidence="5 6" id="KW-0472">Membrane</keyword>
<dbReference type="EMBL" id="JACXIZ010000012">
    <property type="protein sequence ID" value="MBD2844788.1"/>
    <property type="molecule type" value="Genomic_DNA"/>
</dbReference>
<accession>A0A927GQW2</accession>
<evidence type="ECO:0000256" key="2">
    <source>
        <dbReference type="ARBA" id="ARBA00022448"/>
    </source>
</evidence>
<organism evidence="8 9">
    <name type="scientific">Paenibacillus sabuli</name>
    <dbReference type="NCBI Taxonomy" id="2772509"/>
    <lineage>
        <taxon>Bacteria</taxon>
        <taxon>Bacillati</taxon>
        <taxon>Bacillota</taxon>
        <taxon>Bacilli</taxon>
        <taxon>Bacillales</taxon>
        <taxon>Paenibacillaceae</taxon>
        <taxon>Paenibacillus</taxon>
    </lineage>
</organism>
<evidence type="ECO:0000256" key="5">
    <source>
        <dbReference type="ARBA" id="ARBA00023136"/>
    </source>
</evidence>
<dbReference type="InterPro" id="IPR036259">
    <property type="entry name" value="MFS_trans_sf"/>
</dbReference>
<feature type="transmembrane region" description="Helical" evidence="6">
    <location>
        <begin position="137"/>
        <end position="159"/>
    </location>
</feature>
<keyword evidence="9" id="KW-1185">Reference proteome</keyword>
<dbReference type="InterPro" id="IPR020846">
    <property type="entry name" value="MFS_dom"/>
</dbReference>
<evidence type="ECO:0000256" key="6">
    <source>
        <dbReference type="SAM" id="Phobius"/>
    </source>
</evidence>
<feature type="transmembrane region" description="Helical" evidence="6">
    <location>
        <begin position="99"/>
        <end position="116"/>
    </location>
</feature>
<dbReference type="GO" id="GO:0022857">
    <property type="term" value="F:transmembrane transporter activity"/>
    <property type="evidence" value="ECO:0007669"/>
    <property type="project" value="InterPro"/>
</dbReference>
<dbReference type="Pfam" id="PF07690">
    <property type="entry name" value="MFS_1"/>
    <property type="match status" value="1"/>
</dbReference>
<feature type="transmembrane region" description="Helical" evidence="6">
    <location>
        <begin position="247"/>
        <end position="269"/>
    </location>
</feature>
<feature type="transmembrane region" description="Helical" evidence="6">
    <location>
        <begin position="276"/>
        <end position="294"/>
    </location>
</feature>
<sequence length="397" mass="43072">MSWKRTWLLGAGFFSISMTWALYNAFVPFFLDDFLSSTALIGFMMTLDNYFALFLQPWIGNRSDRTATRFGRRMPYLLLGMPLAALFVVLIPLHTSFLMLVLFMVLMNLAMSLYRSPTIALMPDLTPERQRTKANGIINFMGGVAAIIAFGAGSVLYAAHPAAPFVLAGVVTLLALLILRATIRERRDALVPPAEAGTRIRLRGELDRTTVLLLAAIFCWFVAYQGVEALFTLYGKHHLGLSESASSFSLTFFSLFFVLFALPSGWLGTRYGQKRVIGLGIAGLFLVFGAIPLADGVTSLRILLALGGLCWSCININSYPLIVATGSDRSIGTRTGLYYLVSSLAAISSPPLLGLAIDGFGYVSLFVCASAAMLLALGFLLAVRAPGERRTDVGAEG</sequence>
<reference evidence="8" key="1">
    <citation type="submission" date="2020-09" db="EMBL/GenBank/DDBJ databases">
        <title>A novel bacterium of genus Paenibacillus, isolated from South China Sea.</title>
        <authorList>
            <person name="Huang H."/>
            <person name="Mo K."/>
            <person name="Hu Y."/>
        </authorList>
    </citation>
    <scope>NUCLEOTIDE SEQUENCE</scope>
    <source>
        <strain evidence="8">IB182496</strain>
    </source>
</reference>
<dbReference type="PANTHER" id="PTHR23528">
    <property type="match status" value="1"/>
</dbReference>
<comment type="caution">
    <text evidence="8">The sequence shown here is derived from an EMBL/GenBank/DDBJ whole genome shotgun (WGS) entry which is preliminary data.</text>
</comment>
<feature type="transmembrane region" description="Helical" evidence="6">
    <location>
        <begin position="300"/>
        <end position="324"/>
    </location>
</feature>
<dbReference type="Proteomes" id="UP000621560">
    <property type="component" value="Unassembled WGS sequence"/>
</dbReference>
<name>A0A927GQW2_9BACL</name>
<feature type="transmembrane region" description="Helical" evidence="6">
    <location>
        <begin position="165"/>
        <end position="183"/>
    </location>
</feature>
<dbReference type="PROSITE" id="PS50850">
    <property type="entry name" value="MFS"/>
    <property type="match status" value="1"/>
</dbReference>
<dbReference type="PANTHER" id="PTHR23528:SF1">
    <property type="entry name" value="MAJOR FACILITATOR SUPERFAMILY (MFS) PROFILE DOMAIN-CONTAINING PROTEIN"/>
    <property type="match status" value="1"/>
</dbReference>
<keyword evidence="4 6" id="KW-1133">Transmembrane helix</keyword>
<evidence type="ECO:0000256" key="3">
    <source>
        <dbReference type="ARBA" id="ARBA00022692"/>
    </source>
</evidence>
<evidence type="ECO:0000256" key="4">
    <source>
        <dbReference type="ARBA" id="ARBA00022989"/>
    </source>
</evidence>
<feature type="domain" description="Major facilitator superfamily (MFS) profile" evidence="7">
    <location>
        <begin position="5"/>
        <end position="388"/>
    </location>
</feature>
<evidence type="ECO:0000259" key="7">
    <source>
        <dbReference type="PROSITE" id="PS50850"/>
    </source>
</evidence>
<dbReference type="InterPro" id="IPR011701">
    <property type="entry name" value="MFS"/>
</dbReference>
<evidence type="ECO:0000313" key="9">
    <source>
        <dbReference type="Proteomes" id="UP000621560"/>
    </source>
</evidence>
<gene>
    <name evidence="8" type="ORF">IDH44_06260</name>
</gene>
<dbReference type="SUPFAM" id="SSF103473">
    <property type="entry name" value="MFS general substrate transporter"/>
    <property type="match status" value="1"/>
</dbReference>
<feature type="transmembrane region" description="Helical" evidence="6">
    <location>
        <begin position="336"/>
        <end position="357"/>
    </location>
</feature>
<evidence type="ECO:0000313" key="8">
    <source>
        <dbReference type="EMBL" id="MBD2844788.1"/>
    </source>
</evidence>
<comment type="subcellular location">
    <subcellularLocation>
        <location evidence="1">Cell membrane</location>
        <topology evidence="1">Multi-pass membrane protein</topology>
    </subcellularLocation>
</comment>
<dbReference type="GO" id="GO:0005886">
    <property type="term" value="C:plasma membrane"/>
    <property type="evidence" value="ECO:0007669"/>
    <property type="project" value="UniProtKB-SubCell"/>
</dbReference>